<dbReference type="EC" id="2.8.1.7" evidence="3"/>
<dbReference type="InterPro" id="IPR020578">
    <property type="entry name" value="Aminotrans_V_PyrdxlP_BS"/>
</dbReference>
<reference evidence="10" key="1">
    <citation type="submission" date="2018-05" db="EMBL/GenBank/DDBJ databases">
        <authorList>
            <person name="Lanie J.A."/>
            <person name="Ng W.-L."/>
            <person name="Kazmierczak K.M."/>
            <person name="Andrzejewski T.M."/>
            <person name="Davidsen T.M."/>
            <person name="Wayne K.J."/>
            <person name="Tettelin H."/>
            <person name="Glass J.I."/>
            <person name="Rusch D."/>
            <person name="Podicherti R."/>
            <person name="Tsui H.-C.T."/>
            <person name="Winkler M.E."/>
        </authorList>
    </citation>
    <scope>NUCLEOTIDE SEQUENCE</scope>
</reference>
<dbReference type="PIRSF" id="PIRSF005572">
    <property type="entry name" value="NifS"/>
    <property type="match status" value="1"/>
</dbReference>
<dbReference type="PANTHER" id="PTHR11601">
    <property type="entry name" value="CYSTEINE DESULFURYLASE FAMILY MEMBER"/>
    <property type="match status" value="1"/>
</dbReference>
<dbReference type="EMBL" id="UINC01010054">
    <property type="protein sequence ID" value="SVA44873.1"/>
    <property type="molecule type" value="Genomic_DNA"/>
</dbReference>
<dbReference type="PROSITE" id="PS00595">
    <property type="entry name" value="AA_TRANSFER_CLASS_5"/>
    <property type="match status" value="1"/>
</dbReference>
<dbReference type="GO" id="GO:0051536">
    <property type="term" value="F:iron-sulfur cluster binding"/>
    <property type="evidence" value="ECO:0007669"/>
    <property type="project" value="UniProtKB-KW"/>
</dbReference>
<keyword evidence="7" id="KW-0408">Iron</keyword>
<evidence type="ECO:0000256" key="7">
    <source>
        <dbReference type="ARBA" id="ARBA00023004"/>
    </source>
</evidence>
<protein>
    <recommendedName>
        <fullName evidence="3">cysteine desulfurase</fullName>
        <ecNumber evidence="3">2.8.1.7</ecNumber>
    </recommendedName>
</protein>
<sequence length="371" mass="40210">MLYFDHSATTPLRSEVKELMRSINENNYGNPSSIYSLGQKARIIIETSRKQVADAIGASSEQILFTSSGTESNNQVLWTLIFSIKKHVITSAIEHPAVIKVLKNLVPIGISHTLLPVNNSGIVDMSTLVPALKKDTGLISIMQANNEVGSIQPIKETVKIAREYNIPVHTDAVQCLGKIPINTSYLGVDFLSLSAHKFYGPKGVGVLFVKDKKKIRSLMIGGGQESGLRAGTENVAGIAGLGLAAKLATDNLSSHTKHLKELETIFREKLIKISPDVVFHIKQKNCLPGLVSVAFPGRRSDILMARLDRFGLAVSSGSACSVGNVKPSMVLNAMNVDDSLNRATLRISFGIRNTRDDIEELVSGLKKVLKS</sequence>
<keyword evidence="4" id="KW-0808">Transferase</keyword>
<evidence type="ECO:0000256" key="8">
    <source>
        <dbReference type="ARBA" id="ARBA00023014"/>
    </source>
</evidence>
<dbReference type="InterPro" id="IPR016454">
    <property type="entry name" value="Cysteine_dSase"/>
</dbReference>
<dbReference type="GO" id="GO:0046872">
    <property type="term" value="F:metal ion binding"/>
    <property type="evidence" value="ECO:0007669"/>
    <property type="project" value="UniProtKB-KW"/>
</dbReference>
<proteinExistence type="inferred from homology"/>
<evidence type="ECO:0000256" key="3">
    <source>
        <dbReference type="ARBA" id="ARBA00012239"/>
    </source>
</evidence>
<dbReference type="Gene3D" id="3.40.640.10">
    <property type="entry name" value="Type I PLP-dependent aspartate aminotransferase-like (Major domain)"/>
    <property type="match status" value="1"/>
</dbReference>
<dbReference type="Gene3D" id="1.10.260.50">
    <property type="match status" value="1"/>
</dbReference>
<evidence type="ECO:0000256" key="4">
    <source>
        <dbReference type="ARBA" id="ARBA00022679"/>
    </source>
</evidence>
<dbReference type="Pfam" id="PF00266">
    <property type="entry name" value="Aminotran_5"/>
    <property type="match status" value="1"/>
</dbReference>
<dbReference type="SUPFAM" id="SSF53383">
    <property type="entry name" value="PLP-dependent transferases"/>
    <property type="match status" value="1"/>
</dbReference>
<comment type="cofactor">
    <cofactor evidence="1">
        <name>pyridoxal 5'-phosphate</name>
        <dbReference type="ChEBI" id="CHEBI:597326"/>
    </cofactor>
</comment>
<dbReference type="InterPro" id="IPR000192">
    <property type="entry name" value="Aminotrans_V_dom"/>
</dbReference>
<dbReference type="InterPro" id="IPR015422">
    <property type="entry name" value="PyrdxlP-dep_Trfase_small"/>
</dbReference>
<dbReference type="InterPro" id="IPR015424">
    <property type="entry name" value="PyrdxlP-dep_Trfase"/>
</dbReference>
<accession>A0A381VYZ5</accession>
<dbReference type="FunFam" id="3.40.640.10:FF:000084">
    <property type="entry name" value="IscS-like cysteine desulfurase"/>
    <property type="match status" value="1"/>
</dbReference>
<dbReference type="InterPro" id="IPR015421">
    <property type="entry name" value="PyrdxlP-dep_Trfase_major"/>
</dbReference>
<dbReference type="GO" id="GO:0031071">
    <property type="term" value="F:cysteine desulfurase activity"/>
    <property type="evidence" value="ECO:0007669"/>
    <property type="project" value="UniProtKB-EC"/>
</dbReference>
<evidence type="ECO:0000313" key="10">
    <source>
        <dbReference type="EMBL" id="SVA44873.1"/>
    </source>
</evidence>
<keyword evidence="8" id="KW-0411">Iron-sulfur</keyword>
<evidence type="ECO:0000256" key="6">
    <source>
        <dbReference type="ARBA" id="ARBA00022898"/>
    </source>
</evidence>
<organism evidence="10">
    <name type="scientific">marine metagenome</name>
    <dbReference type="NCBI Taxonomy" id="408172"/>
    <lineage>
        <taxon>unclassified sequences</taxon>
        <taxon>metagenomes</taxon>
        <taxon>ecological metagenomes</taxon>
    </lineage>
</organism>
<evidence type="ECO:0000256" key="2">
    <source>
        <dbReference type="ARBA" id="ARBA00006490"/>
    </source>
</evidence>
<feature type="domain" description="Aminotransferase class V" evidence="9">
    <location>
        <begin position="3"/>
        <end position="361"/>
    </location>
</feature>
<keyword evidence="6" id="KW-0663">Pyridoxal phosphate</keyword>
<name>A0A381VYZ5_9ZZZZ</name>
<dbReference type="AlphaFoldDB" id="A0A381VYZ5"/>
<keyword evidence="5" id="KW-0479">Metal-binding</keyword>
<dbReference type="Gene3D" id="3.90.1150.10">
    <property type="entry name" value="Aspartate Aminotransferase, domain 1"/>
    <property type="match status" value="1"/>
</dbReference>
<comment type="similarity">
    <text evidence="2">Belongs to the class-V pyridoxal-phosphate-dependent aminotransferase family. NifS/IscS subfamily.</text>
</comment>
<evidence type="ECO:0000256" key="1">
    <source>
        <dbReference type="ARBA" id="ARBA00001933"/>
    </source>
</evidence>
<dbReference type="PANTHER" id="PTHR11601:SF34">
    <property type="entry name" value="CYSTEINE DESULFURASE"/>
    <property type="match status" value="1"/>
</dbReference>
<gene>
    <name evidence="10" type="ORF">METZ01_LOCUS97727</name>
</gene>
<evidence type="ECO:0000259" key="9">
    <source>
        <dbReference type="Pfam" id="PF00266"/>
    </source>
</evidence>
<evidence type="ECO:0000256" key="5">
    <source>
        <dbReference type="ARBA" id="ARBA00022723"/>
    </source>
</evidence>